<evidence type="ECO:0000313" key="3">
    <source>
        <dbReference type="Proteomes" id="UP000295075"/>
    </source>
</evidence>
<reference evidence="2 3" key="1">
    <citation type="submission" date="2019-03" db="EMBL/GenBank/DDBJ databases">
        <title>Draft genome sequences of novel Actinobacteria.</title>
        <authorList>
            <person name="Sahin N."/>
            <person name="Ay H."/>
            <person name="Saygin H."/>
        </authorList>
    </citation>
    <scope>NUCLEOTIDE SEQUENCE [LARGE SCALE GENOMIC DNA]</scope>
    <source>
        <strain evidence="2 3">JCM 30547</strain>
    </source>
</reference>
<sequence length="198" mass="21588">MTATKEQARRWVGVFLAMVAAVVLLGFGYINAGLNTYLPHVTNDQSVRPGQAKDTTWFVLLAVWSLAMLVCAGFPERGRSFWRARGWAVGAVVQGLSGLIAAVGVGMAAALYNIGPADLEENPCRYAGSCWPHDPQLYAWMVPGLIGALAMFVMGCLVLWVPWWIRVLTPVVLWVAAVLTLHAIWVPVLMPIFTGPPR</sequence>
<accession>A0A4R4PV33</accession>
<dbReference type="Proteomes" id="UP000295075">
    <property type="component" value="Unassembled WGS sequence"/>
</dbReference>
<keyword evidence="3" id="KW-1185">Reference proteome</keyword>
<feature type="transmembrane region" description="Helical" evidence="1">
    <location>
        <begin position="172"/>
        <end position="193"/>
    </location>
</feature>
<evidence type="ECO:0000256" key="1">
    <source>
        <dbReference type="SAM" id="Phobius"/>
    </source>
</evidence>
<protein>
    <submittedName>
        <fullName evidence="2">Uncharacterized protein</fullName>
    </submittedName>
</protein>
<keyword evidence="1" id="KW-0472">Membrane</keyword>
<dbReference type="OrthoDB" id="3826561at2"/>
<gene>
    <name evidence="2" type="ORF">E1261_22830</name>
</gene>
<feature type="transmembrane region" description="Helical" evidence="1">
    <location>
        <begin position="12"/>
        <end position="30"/>
    </location>
</feature>
<dbReference type="AlphaFoldDB" id="A0A4R4PV33"/>
<dbReference type="EMBL" id="SMKA01000111">
    <property type="protein sequence ID" value="TDC26300.1"/>
    <property type="molecule type" value="Genomic_DNA"/>
</dbReference>
<keyword evidence="1" id="KW-1133">Transmembrane helix</keyword>
<comment type="caution">
    <text evidence="2">The sequence shown here is derived from an EMBL/GenBank/DDBJ whole genome shotgun (WGS) entry which is preliminary data.</text>
</comment>
<keyword evidence="1" id="KW-0812">Transmembrane</keyword>
<feature type="transmembrane region" description="Helical" evidence="1">
    <location>
        <begin position="56"/>
        <end position="75"/>
    </location>
</feature>
<evidence type="ECO:0000313" key="2">
    <source>
        <dbReference type="EMBL" id="TDC26300.1"/>
    </source>
</evidence>
<organism evidence="2 3">
    <name type="scientific">Kribbella albertanoniae</name>
    <dbReference type="NCBI Taxonomy" id="1266829"/>
    <lineage>
        <taxon>Bacteria</taxon>
        <taxon>Bacillati</taxon>
        <taxon>Actinomycetota</taxon>
        <taxon>Actinomycetes</taxon>
        <taxon>Propionibacteriales</taxon>
        <taxon>Kribbellaceae</taxon>
        <taxon>Kribbella</taxon>
    </lineage>
</organism>
<dbReference type="RefSeq" id="WP_132409682.1">
    <property type="nucleotide sequence ID" value="NZ_SMKA01000111.1"/>
</dbReference>
<feature type="transmembrane region" description="Helical" evidence="1">
    <location>
        <begin position="87"/>
        <end position="112"/>
    </location>
</feature>
<name>A0A4R4PV33_9ACTN</name>
<feature type="transmembrane region" description="Helical" evidence="1">
    <location>
        <begin position="137"/>
        <end position="160"/>
    </location>
</feature>
<proteinExistence type="predicted"/>